<dbReference type="EMBL" id="JAOCQF010000003">
    <property type="protein sequence ID" value="MCT8330899.1"/>
    <property type="molecule type" value="Genomic_DNA"/>
</dbReference>
<protein>
    <submittedName>
        <fullName evidence="3">RHS repeat-associated core domain-containing protein</fullName>
    </submittedName>
</protein>
<keyword evidence="1" id="KW-0677">Repeat</keyword>
<dbReference type="InterPro" id="IPR022385">
    <property type="entry name" value="Rhs_assc_core"/>
</dbReference>
<comment type="caution">
    <text evidence="3">The sequence shown here is derived from an EMBL/GenBank/DDBJ whole genome shotgun (WGS) entry which is preliminary data.</text>
</comment>
<proteinExistence type="predicted"/>
<evidence type="ECO:0000256" key="1">
    <source>
        <dbReference type="ARBA" id="ARBA00022737"/>
    </source>
</evidence>
<evidence type="ECO:0000259" key="2">
    <source>
        <dbReference type="Pfam" id="PF25023"/>
    </source>
</evidence>
<dbReference type="NCBIfam" id="TIGR03696">
    <property type="entry name" value="Rhs_assc_core"/>
    <property type="match status" value="1"/>
</dbReference>
<dbReference type="PANTHER" id="PTHR32305:SF17">
    <property type="entry name" value="TRNA NUCLEASE WAPA"/>
    <property type="match status" value="1"/>
</dbReference>
<dbReference type="PANTHER" id="PTHR32305">
    <property type="match status" value="1"/>
</dbReference>
<gene>
    <name evidence="3" type="ORF">N5I32_15375</name>
</gene>
<dbReference type="Pfam" id="PF25023">
    <property type="entry name" value="TEN_YD-shell"/>
    <property type="match status" value="1"/>
</dbReference>
<dbReference type="RefSeq" id="WP_261496797.1">
    <property type="nucleotide sequence ID" value="NZ_JAOCQF010000003.1"/>
</dbReference>
<name>A0ABT2NSJ1_9RHOB</name>
<accession>A0ABT2NSJ1</accession>
<feature type="domain" description="Teneurin-like YD-shell" evidence="2">
    <location>
        <begin position="7"/>
        <end position="101"/>
    </location>
</feature>
<reference evidence="4" key="1">
    <citation type="submission" date="2023-07" db="EMBL/GenBank/DDBJ databases">
        <title>Defluviimonas sediminis sp. nov., isolated from mangrove sediment.</title>
        <authorList>
            <person name="Liu L."/>
            <person name="Li J."/>
            <person name="Huang Y."/>
            <person name="Pan J."/>
            <person name="Li M."/>
        </authorList>
    </citation>
    <scope>NUCLEOTIDE SEQUENCE [LARGE SCALE GENOMIC DNA]</scope>
    <source>
        <strain evidence="4">FT324</strain>
    </source>
</reference>
<evidence type="ECO:0000313" key="3">
    <source>
        <dbReference type="EMBL" id="MCT8330899.1"/>
    </source>
</evidence>
<evidence type="ECO:0000313" key="4">
    <source>
        <dbReference type="Proteomes" id="UP001205601"/>
    </source>
</evidence>
<dbReference type="InterPro" id="IPR056823">
    <property type="entry name" value="TEN-like_YD-shell"/>
</dbReference>
<organism evidence="3 4">
    <name type="scientific">Albidovulum sediminis</name>
    <dbReference type="NCBI Taxonomy" id="3066345"/>
    <lineage>
        <taxon>Bacteria</taxon>
        <taxon>Pseudomonadati</taxon>
        <taxon>Pseudomonadota</taxon>
        <taxon>Alphaproteobacteria</taxon>
        <taxon>Rhodobacterales</taxon>
        <taxon>Paracoccaceae</taxon>
        <taxon>Albidovulum</taxon>
    </lineage>
</organism>
<dbReference type="Proteomes" id="UP001205601">
    <property type="component" value="Unassembled WGS sequence"/>
</dbReference>
<sequence length="327" mass="35959">MGTLHLDGLGSVRAVTDETGLERERTAYRPYGEEMAALTPLTLPETKGYIGERYDDASGLQYLNARYYDPKLGLFIQPDWWEVTKEGVGTNWYSYSFGDPVNGRDPTGHAAIYKDGKYKGQVNPGEPGYKEITCGCGGSGMMPSDWVEFNKAVKAVGSGYEGPRSIDEAALRFLDRIANRNLTKYVLSGSLVVRIHWSQKAWRGITSADLTRIYATKIGAKMLERQLATDLVLDIRHNVFGFNIGCAKTGEIYLDYDAAKTYVTSTPLGTATVPTDAILVHEMGHAVLGIKDDGSGKMNNVNSVENPCRIEVGLPVRLTYCGIEECE</sequence>
<dbReference type="Gene3D" id="2.180.10.10">
    <property type="entry name" value="RHS repeat-associated core"/>
    <property type="match status" value="1"/>
</dbReference>
<dbReference type="InterPro" id="IPR050708">
    <property type="entry name" value="T6SS_VgrG/RHS"/>
</dbReference>
<keyword evidence="4" id="KW-1185">Reference proteome</keyword>